<keyword evidence="7 15" id="KW-0378">Hydrolase</keyword>
<dbReference type="PANTHER" id="PTHR31321:SF134">
    <property type="entry name" value="PECTINESTERASE"/>
    <property type="match status" value="1"/>
</dbReference>
<accession>A0AAV8GR28</accession>
<feature type="domain" description="Pectinesterase catalytic" evidence="16">
    <location>
        <begin position="33"/>
        <end position="312"/>
    </location>
</feature>
<dbReference type="InterPro" id="IPR003822">
    <property type="entry name" value="PAH"/>
</dbReference>
<evidence type="ECO:0000256" key="13">
    <source>
        <dbReference type="PROSITE-ProRule" id="PRU00810"/>
    </source>
</evidence>
<evidence type="ECO:0000256" key="5">
    <source>
        <dbReference type="ARBA" id="ARBA00022491"/>
    </source>
</evidence>
<dbReference type="FunFam" id="1.20.1160.11:FF:000003">
    <property type="entry name" value="Paired amphipathic helix SIN3-like protein"/>
    <property type="match status" value="1"/>
</dbReference>
<evidence type="ECO:0000256" key="3">
    <source>
        <dbReference type="ARBA" id="ARBA00008891"/>
    </source>
</evidence>
<name>A0AAV8GR28_9POAL</name>
<evidence type="ECO:0000256" key="12">
    <source>
        <dbReference type="ARBA" id="ARBA00057335"/>
    </source>
</evidence>
<evidence type="ECO:0000256" key="1">
    <source>
        <dbReference type="ARBA" id="ARBA00004123"/>
    </source>
</evidence>
<evidence type="ECO:0000256" key="15">
    <source>
        <dbReference type="RuleBase" id="RU000589"/>
    </source>
</evidence>
<evidence type="ECO:0000256" key="9">
    <source>
        <dbReference type="ARBA" id="ARBA00023180"/>
    </source>
</evidence>
<dbReference type="InterPro" id="IPR036600">
    <property type="entry name" value="PAH_sf"/>
</dbReference>
<keyword evidence="5" id="KW-0678">Repressor</keyword>
<evidence type="ECO:0000256" key="10">
    <source>
        <dbReference type="ARBA" id="ARBA00023242"/>
    </source>
</evidence>
<comment type="catalytic activity">
    <reaction evidence="11 15">
        <text>[(1-&gt;4)-alpha-D-galacturonosyl methyl ester](n) + n H2O = [(1-&gt;4)-alpha-D-galacturonosyl](n) + n methanol + n H(+)</text>
        <dbReference type="Rhea" id="RHEA:22380"/>
        <dbReference type="Rhea" id="RHEA-COMP:14570"/>
        <dbReference type="Rhea" id="RHEA-COMP:14573"/>
        <dbReference type="ChEBI" id="CHEBI:15377"/>
        <dbReference type="ChEBI" id="CHEBI:15378"/>
        <dbReference type="ChEBI" id="CHEBI:17790"/>
        <dbReference type="ChEBI" id="CHEBI:140522"/>
        <dbReference type="ChEBI" id="CHEBI:140523"/>
        <dbReference type="EC" id="3.1.1.11"/>
    </reaction>
</comment>
<evidence type="ECO:0000256" key="2">
    <source>
        <dbReference type="ARBA" id="ARBA00005184"/>
    </source>
</evidence>
<proteinExistence type="inferred from homology"/>
<dbReference type="Pfam" id="PF02671">
    <property type="entry name" value="PAH"/>
    <property type="match status" value="2"/>
</dbReference>
<comment type="similarity">
    <text evidence="3">Belongs to the pectinesterase family.</text>
</comment>
<reference evidence="17" key="1">
    <citation type="submission" date="2022-08" db="EMBL/GenBank/DDBJ databases">
        <authorList>
            <person name="Marques A."/>
        </authorList>
    </citation>
    <scope>NUCLEOTIDE SEQUENCE</scope>
    <source>
        <strain evidence="17">RhyPub2mFocal</strain>
        <tissue evidence="17">Leaves</tissue>
    </source>
</reference>
<keyword evidence="8 15" id="KW-0063">Aspartyl esterase</keyword>
<organism evidence="17 18">
    <name type="scientific">Rhynchospora pubera</name>
    <dbReference type="NCBI Taxonomy" id="906938"/>
    <lineage>
        <taxon>Eukaryota</taxon>
        <taxon>Viridiplantae</taxon>
        <taxon>Streptophyta</taxon>
        <taxon>Embryophyta</taxon>
        <taxon>Tracheophyta</taxon>
        <taxon>Spermatophyta</taxon>
        <taxon>Magnoliopsida</taxon>
        <taxon>Liliopsida</taxon>
        <taxon>Poales</taxon>
        <taxon>Cyperaceae</taxon>
        <taxon>Cyperoideae</taxon>
        <taxon>Rhynchosporeae</taxon>
        <taxon>Rhynchospora</taxon>
    </lineage>
</organism>
<feature type="chain" id="PRO_5043103773" description="Pectinesterase" evidence="15">
    <location>
        <begin position="27"/>
        <end position="501"/>
    </location>
</feature>
<dbReference type="AlphaFoldDB" id="A0AAV8GR28"/>
<dbReference type="Gene3D" id="1.20.1160.11">
    <property type="entry name" value="Paired amphipathic helix"/>
    <property type="match status" value="2"/>
</dbReference>
<evidence type="ECO:0000256" key="7">
    <source>
        <dbReference type="ARBA" id="ARBA00022801"/>
    </source>
</evidence>
<dbReference type="InterPro" id="IPR000070">
    <property type="entry name" value="Pectinesterase_cat"/>
</dbReference>
<evidence type="ECO:0000256" key="14">
    <source>
        <dbReference type="PROSITE-ProRule" id="PRU10040"/>
    </source>
</evidence>
<feature type="signal peptide" evidence="15">
    <location>
        <begin position="1"/>
        <end position="26"/>
    </location>
</feature>
<dbReference type="PROSITE" id="PS51477">
    <property type="entry name" value="PAH"/>
    <property type="match status" value="2"/>
</dbReference>
<keyword evidence="15" id="KW-0732">Signal</keyword>
<dbReference type="EC" id="3.1.1.11" evidence="4 15"/>
<dbReference type="SUPFAM" id="SSF51126">
    <property type="entry name" value="Pectin lyase-like"/>
    <property type="match status" value="1"/>
</dbReference>
<dbReference type="InterPro" id="IPR012334">
    <property type="entry name" value="Pectin_lyas_fold"/>
</dbReference>
<evidence type="ECO:0000313" key="18">
    <source>
        <dbReference type="Proteomes" id="UP001140206"/>
    </source>
</evidence>
<dbReference type="GO" id="GO:0030599">
    <property type="term" value="F:pectinesterase activity"/>
    <property type="evidence" value="ECO:0007669"/>
    <property type="project" value="UniProtKB-UniRule"/>
</dbReference>
<feature type="active site" evidence="14">
    <location>
        <position position="184"/>
    </location>
</feature>
<dbReference type="PROSITE" id="PS00503">
    <property type="entry name" value="PECTINESTERASE_2"/>
    <property type="match status" value="1"/>
</dbReference>
<dbReference type="GO" id="GO:0045490">
    <property type="term" value="P:pectin catabolic process"/>
    <property type="evidence" value="ECO:0007669"/>
    <property type="project" value="UniProtKB-UniRule"/>
</dbReference>
<dbReference type="GO" id="GO:0042545">
    <property type="term" value="P:cell wall modification"/>
    <property type="evidence" value="ECO:0007669"/>
    <property type="project" value="UniProtKB-UniRule"/>
</dbReference>
<comment type="caution">
    <text evidence="17">The sequence shown here is derived from an EMBL/GenBank/DDBJ whole genome shotgun (WGS) entry which is preliminary data.</text>
</comment>
<dbReference type="Gene3D" id="2.160.20.10">
    <property type="entry name" value="Single-stranded right-handed beta-helix, Pectin lyase-like"/>
    <property type="match status" value="1"/>
</dbReference>
<protein>
    <recommendedName>
        <fullName evidence="4 15">Pectinesterase</fullName>
        <ecNumber evidence="4 15">3.1.1.11</ecNumber>
    </recommendedName>
</protein>
<dbReference type="FunFam" id="2.160.20.10:FF:000013">
    <property type="entry name" value="Pectinesterase"/>
    <property type="match status" value="1"/>
</dbReference>
<comment type="function">
    <text evidence="12">Acts in the modification of cell walls via demethylesterification of cell wall pectin.</text>
</comment>
<dbReference type="EMBL" id="JAMFTS010000001">
    <property type="protein sequence ID" value="KAJ4808100.1"/>
    <property type="molecule type" value="Genomic_DNA"/>
</dbReference>
<dbReference type="GO" id="GO:0045892">
    <property type="term" value="P:negative regulation of DNA-templated transcription"/>
    <property type="evidence" value="ECO:0007669"/>
    <property type="project" value="UniProtKB-ARBA"/>
</dbReference>
<sequence length="501" mass="57645">MELQASPFARFLIAFLFVVLFHQLFALDVSEHIYVSSDGYGNFKSIQEAIDSIPEGNSQWIRIHVEKGAYREKVTIPKYKEYIMLEGEGSDQTWIEYGDYANDGIHTTESSTTFSCYADNFMARDISFKNTFNGGQSMSQAVAALVAGDKSSFYRCSFFGIQDTLCDLSGRHYYKDCYIEGAIDFIFGQGQSIFERCTISTTSGVQGVGYITAHGRDSKHDWSGFVFKSCNITGSAQTYLGRPWRPYARVIFYESYMANIIAPEGWDTWQYDGWDTTFAEIKCRGPGAKRKGRVNWMKMLTDKALKHYTRTRSVSNTKMTTKDALNYLTKVRQIYQYQEGKYAEFLTLMTDFKKERIDTEGVAERVKELFKENPDLILGFNSFLPPKYEIKLDEKKNVEFKDAMKFVNKIKNRFQHDVHVYNSFLAILNNYKKDNNTIQDIYREVAVLFENHLDLLDEFAQFLPADSPVARHQHTPPAKVVHQDDDSEISLLVHLFSQTGL</sequence>
<keyword evidence="18" id="KW-1185">Reference proteome</keyword>
<dbReference type="Pfam" id="PF01095">
    <property type="entry name" value="Pectinesterase"/>
    <property type="match status" value="1"/>
</dbReference>
<dbReference type="Proteomes" id="UP001140206">
    <property type="component" value="Chromosome 1"/>
</dbReference>
<keyword evidence="10 13" id="KW-0539">Nucleus</keyword>
<dbReference type="SUPFAM" id="SSF47762">
    <property type="entry name" value="PAH2 domain"/>
    <property type="match status" value="2"/>
</dbReference>
<evidence type="ECO:0000256" key="11">
    <source>
        <dbReference type="ARBA" id="ARBA00047928"/>
    </source>
</evidence>
<comment type="pathway">
    <text evidence="2 15">Glycan metabolism; pectin degradation; 2-dehydro-3-deoxy-D-gluconate from pectin: step 1/5.</text>
</comment>
<evidence type="ECO:0000256" key="8">
    <source>
        <dbReference type="ARBA" id="ARBA00023085"/>
    </source>
</evidence>
<dbReference type="GO" id="GO:0005634">
    <property type="term" value="C:nucleus"/>
    <property type="evidence" value="ECO:0007669"/>
    <property type="project" value="UniProtKB-SubCell"/>
</dbReference>
<dbReference type="FunFam" id="1.20.1160.11:FF:000001">
    <property type="entry name" value="Paired amphipathic helix protein Sin3"/>
    <property type="match status" value="1"/>
</dbReference>
<evidence type="ECO:0000313" key="17">
    <source>
        <dbReference type="EMBL" id="KAJ4808100.1"/>
    </source>
</evidence>
<keyword evidence="9" id="KW-0325">Glycoprotein</keyword>
<gene>
    <name evidence="17" type="ORF">LUZ62_020666</name>
</gene>
<evidence type="ECO:0000259" key="16">
    <source>
        <dbReference type="Pfam" id="PF01095"/>
    </source>
</evidence>
<evidence type="ECO:0000256" key="6">
    <source>
        <dbReference type="ARBA" id="ARBA00022737"/>
    </source>
</evidence>
<evidence type="ECO:0000256" key="4">
    <source>
        <dbReference type="ARBA" id="ARBA00013229"/>
    </source>
</evidence>
<dbReference type="PANTHER" id="PTHR31321">
    <property type="entry name" value="ACYL-COA THIOESTER HYDROLASE YBHC-RELATED"/>
    <property type="match status" value="1"/>
</dbReference>
<dbReference type="InterPro" id="IPR011050">
    <property type="entry name" value="Pectin_lyase_fold/virulence"/>
</dbReference>
<dbReference type="InterPro" id="IPR033131">
    <property type="entry name" value="Pectinesterase_Asp_AS"/>
</dbReference>
<keyword evidence="6" id="KW-0677">Repeat</keyword>
<comment type="subcellular location">
    <subcellularLocation>
        <location evidence="1 13">Nucleus</location>
    </subcellularLocation>
</comment>